<accession>A0A4U0VKN2</accession>
<dbReference type="AlphaFoldDB" id="A0A4U0VKN2"/>
<comment type="caution">
    <text evidence="2">The sequence shown here is derived from an EMBL/GenBank/DDBJ whole genome shotgun (WGS) entry which is preliminary data.</text>
</comment>
<evidence type="ECO:0000256" key="1">
    <source>
        <dbReference type="SAM" id="MobiDB-lite"/>
    </source>
</evidence>
<feature type="region of interest" description="Disordered" evidence="1">
    <location>
        <begin position="135"/>
        <end position="223"/>
    </location>
</feature>
<protein>
    <recommendedName>
        <fullName evidence="4">PWWP domain-containing protein</fullName>
    </recommendedName>
</protein>
<dbReference type="Proteomes" id="UP000310066">
    <property type="component" value="Unassembled WGS sequence"/>
</dbReference>
<proteinExistence type="predicted"/>
<feature type="compositionally biased region" description="Polar residues" evidence="1">
    <location>
        <begin position="202"/>
        <end position="214"/>
    </location>
</feature>
<evidence type="ECO:0000313" key="2">
    <source>
        <dbReference type="EMBL" id="TKA49653.1"/>
    </source>
</evidence>
<sequence length="460" mass="52549">MASPGRLPKAIGSQWICIYKGKEWPVVLCGDEIPPKLFLDTRKHAGEVATILLGRRIYHWVLKSRLMEYEPHRDYLVDIQRYDAVDADQFITNDASLAETEELRRVAFRLDALEHQSAEYWQNFISNREEIRRMEREETRTTNRGRKRKRASESMELTDMSSPASWSSSDKQRSQPCDQRPRIRDRLPTPGAIVLKKRDQVQVPSRNPGHTTGGMTDEADVNRGNPFIKEKLGHRLQEFREQHEKSVTGSPPKPGSYTIFVGKEKVCFESTRDAVMQSKILSGQIKSTGTLGTYVDISDIFEVTAKDFILVSEYLKHSEFAPRLIERENSMPRLADVSRAEQRVAAAESCARLFRTASHLQIAGLQYLCLNKLKALYPLTPLCILIVARIFVGSTGWGCEAETEFVDWLVDLISEYYWSLTKQHGELLVDVLDGSDEIRERVVQNISADPEMGRRGLDEE</sequence>
<dbReference type="EMBL" id="NAJP01000001">
    <property type="protein sequence ID" value="TKA49653.1"/>
    <property type="molecule type" value="Genomic_DNA"/>
</dbReference>
<evidence type="ECO:0000313" key="3">
    <source>
        <dbReference type="Proteomes" id="UP000310066"/>
    </source>
</evidence>
<evidence type="ECO:0008006" key="4">
    <source>
        <dbReference type="Google" id="ProtNLM"/>
    </source>
</evidence>
<organism evidence="2 3">
    <name type="scientific">Friedmanniomyces endolithicus</name>
    <dbReference type="NCBI Taxonomy" id="329885"/>
    <lineage>
        <taxon>Eukaryota</taxon>
        <taxon>Fungi</taxon>
        <taxon>Dikarya</taxon>
        <taxon>Ascomycota</taxon>
        <taxon>Pezizomycotina</taxon>
        <taxon>Dothideomycetes</taxon>
        <taxon>Dothideomycetidae</taxon>
        <taxon>Mycosphaerellales</taxon>
        <taxon>Teratosphaeriaceae</taxon>
        <taxon>Friedmanniomyces</taxon>
    </lineage>
</organism>
<reference evidence="2 3" key="1">
    <citation type="submission" date="2017-03" db="EMBL/GenBank/DDBJ databases">
        <title>Genomes of endolithic fungi from Antarctica.</title>
        <authorList>
            <person name="Coleine C."/>
            <person name="Masonjones S."/>
            <person name="Stajich J.E."/>
        </authorList>
    </citation>
    <scope>NUCLEOTIDE SEQUENCE [LARGE SCALE GENOMIC DNA]</scope>
    <source>
        <strain evidence="2 3">CCFEE 5311</strain>
    </source>
</reference>
<name>A0A4U0VKN2_9PEZI</name>
<dbReference type="OrthoDB" id="3825471at2759"/>
<gene>
    <name evidence="2" type="ORF">B0A54_00321</name>
</gene>